<sequence length="190" mass="21695">MGKEAKQIAFFKISNHSELLIIIAIFSKLNLNTTKHLDFLAFAQGFMLYSKSNDTEYRKNLKPTLCSIINTLNSKRTNFDMSSAHKIELSANWILGFVEGDGSFSYDSSSSANRFSIKQKDINKAILIAIRDYFNNLARKSDYSLDINENVVNVYNEMPNFSRLNISRTSFIGDVLIPFFNSLTFQTKKI</sequence>
<evidence type="ECO:0000313" key="2">
    <source>
        <dbReference type="EMBL" id="QCW06845.1"/>
    </source>
</evidence>
<dbReference type="InterPro" id="IPR004860">
    <property type="entry name" value="LAGLIDADG_dom"/>
</dbReference>
<protein>
    <recommendedName>
        <fullName evidence="1">Homing endonuclease LAGLIDADG domain-containing protein</fullName>
    </recommendedName>
</protein>
<dbReference type="SUPFAM" id="SSF55608">
    <property type="entry name" value="Homing endonucleases"/>
    <property type="match status" value="2"/>
</dbReference>
<evidence type="ECO:0000259" key="1">
    <source>
        <dbReference type="Pfam" id="PF00961"/>
    </source>
</evidence>
<proteinExistence type="predicted"/>
<dbReference type="AlphaFoldDB" id="A0A4Y5MZ55"/>
<dbReference type="Pfam" id="PF00961">
    <property type="entry name" value="LAGLIDADG_1"/>
    <property type="match status" value="1"/>
</dbReference>
<name>A0A4Y5MZ55_9PEZI</name>
<organism evidence="2">
    <name type="scientific">Dactylella tenuis</name>
    <dbReference type="NCBI Taxonomy" id="383872"/>
    <lineage>
        <taxon>Eukaryota</taxon>
        <taxon>Fungi</taxon>
        <taxon>Dikarya</taxon>
        <taxon>Ascomycota</taxon>
        <taxon>Pezizomycotina</taxon>
        <taxon>Orbiliomycetes</taxon>
        <taxon>Orbiliales</taxon>
        <taxon>Orbiliaceae</taxon>
        <taxon>Dactylella</taxon>
    </lineage>
</organism>
<dbReference type="PANTHER" id="PTHR36181">
    <property type="entry name" value="INTRON-ENCODED ENDONUCLEASE AI3-RELATED"/>
    <property type="match status" value="1"/>
</dbReference>
<accession>A0A4Y5MZ55</accession>
<dbReference type="EMBL" id="MK820634">
    <property type="protein sequence ID" value="QCW06845.1"/>
    <property type="molecule type" value="Genomic_DNA"/>
</dbReference>
<dbReference type="InterPro" id="IPR051289">
    <property type="entry name" value="LAGLIDADG_Endonuclease"/>
</dbReference>
<geneLocation type="mitochondrion" evidence="2"/>
<reference evidence="2" key="1">
    <citation type="submission" date="2019-04" db="EMBL/GenBank/DDBJ databases">
        <authorList>
            <person name="Yu Z."/>
            <person name="Deng C."/>
        </authorList>
    </citation>
    <scope>NUCLEOTIDE SEQUENCE</scope>
</reference>
<dbReference type="GO" id="GO:0004519">
    <property type="term" value="F:endonuclease activity"/>
    <property type="evidence" value="ECO:0007669"/>
    <property type="project" value="InterPro"/>
</dbReference>
<dbReference type="GO" id="GO:0005739">
    <property type="term" value="C:mitochondrion"/>
    <property type="evidence" value="ECO:0007669"/>
    <property type="project" value="UniProtKB-ARBA"/>
</dbReference>
<keyword evidence="2" id="KW-0496">Mitochondrion</keyword>
<gene>
    <name evidence="2" type="primary">orf190</name>
</gene>
<dbReference type="RefSeq" id="YP_009663707.1">
    <property type="nucleotide sequence ID" value="NC_042947.1"/>
</dbReference>
<feature type="domain" description="Homing endonuclease LAGLIDADG" evidence="1">
    <location>
        <begin position="94"/>
        <end position="190"/>
    </location>
</feature>
<dbReference type="Gene3D" id="3.10.28.10">
    <property type="entry name" value="Homing endonucleases"/>
    <property type="match status" value="2"/>
</dbReference>
<dbReference type="PANTHER" id="PTHR36181:SF2">
    <property type="entry name" value="INTRON-ENCODED ENDONUCLEASE AI3-RELATED"/>
    <property type="match status" value="1"/>
</dbReference>
<dbReference type="GeneID" id="40512596"/>
<dbReference type="InterPro" id="IPR027434">
    <property type="entry name" value="Homing_endonucl"/>
</dbReference>